<protein>
    <submittedName>
        <fullName evidence="7">Relaxase/mobilization nuclease domain-containing protein</fullName>
    </submittedName>
</protein>
<proteinExistence type="inferred from homology"/>
<feature type="compositionally biased region" description="Basic and acidic residues" evidence="3">
    <location>
        <begin position="247"/>
        <end position="260"/>
    </location>
</feature>
<name>A0A060UYY5_9PROT</name>
<dbReference type="EMBL" id="LT841306">
    <property type="protein sequence ID" value="SMH67817.1"/>
    <property type="molecule type" value="Genomic_DNA"/>
</dbReference>
<keyword evidence="8" id="KW-1185">Reference proteome</keyword>
<evidence type="ECO:0000313" key="7">
    <source>
        <dbReference type="EMBL" id="SMH67817.1"/>
    </source>
</evidence>
<keyword evidence="2" id="KW-0184">Conjugation</keyword>
<evidence type="ECO:0000259" key="4">
    <source>
        <dbReference type="Pfam" id="PF03389"/>
    </source>
</evidence>
<evidence type="ECO:0000313" key="8">
    <source>
        <dbReference type="Proteomes" id="UP000193925"/>
    </source>
</evidence>
<feature type="region of interest" description="Disordered" evidence="3">
    <location>
        <begin position="362"/>
        <end position="384"/>
    </location>
</feature>
<evidence type="ECO:0000256" key="3">
    <source>
        <dbReference type="SAM" id="MobiDB-lite"/>
    </source>
</evidence>
<dbReference type="EMBL" id="CCCS020000054">
    <property type="protein sequence ID" value="CDQ11689.1"/>
    <property type="molecule type" value="Genomic_DNA"/>
</dbReference>
<evidence type="ECO:0000256" key="1">
    <source>
        <dbReference type="ARBA" id="ARBA00010873"/>
    </source>
</evidence>
<feature type="region of interest" description="Disordered" evidence="3">
    <location>
        <begin position="931"/>
        <end position="955"/>
    </location>
</feature>
<feature type="region of interest" description="Disordered" evidence="3">
    <location>
        <begin position="247"/>
        <end position="269"/>
    </location>
</feature>
<organism evidence="6">
    <name type="scientific">Acidithiobacillus ferrivorans</name>
    <dbReference type="NCBI Taxonomy" id="160808"/>
    <lineage>
        <taxon>Bacteria</taxon>
        <taxon>Pseudomonadati</taxon>
        <taxon>Pseudomonadota</taxon>
        <taxon>Acidithiobacillia</taxon>
        <taxon>Acidithiobacillales</taxon>
        <taxon>Acidithiobacillaceae</taxon>
        <taxon>Acidithiobacillus</taxon>
    </lineage>
</organism>
<evidence type="ECO:0000313" key="6">
    <source>
        <dbReference type="EMBL" id="CDQ11689.1"/>
    </source>
</evidence>
<feature type="domain" description="Large polyvalent protein-associated" evidence="5">
    <location>
        <begin position="437"/>
        <end position="509"/>
    </location>
</feature>
<geneLocation type="plasmid" evidence="8">
    <name>aferrip</name>
</geneLocation>
<geneLocation type="plasmid" evidence="7">
    <name>AFERRIp</name>
</geneLocation>
<evidence type="ECO:0000259" key="5">
    <source>
        <dbReference type="Pfam" id="PF18821"/>
    </source>
</evidence>
<reference evidence="7 8" key="3">
    <citation type="submission" date="2017-03" db="EMBL/GenBank/DDBJ databases">
        <authorList>
            <person name="Regsiter A."/>
            <person name="William W."/>
        </authorList>
    </citation>
    <scope>NUCLEOTIDE SEQUENCE [LARGE SCALE GENOMIC DNA]</scope>
    <source>
        <strain evidence="7">PRJEB5721</strain>
        <plasmid evidence="7">AFERRIp</plasmid>
        <plasmid evidence="8">aferrip</plasmid>
    </source>
</reference>
<dbReference type="Pfam" id="PF03389">
    <property type="entry name" value="MobA_MobL"/>
    <property type="match status" value="1"/>
</dbReference>
<reference evidence="6" key="2">
    <citation type="submission" date="2014-07" db="EMBL/GenBank/DDBJ databases">
        <title>Initial genome analysis of the psychrotolerant acidophile Acidithiobacillus ferrivorans CF27: insights into iron and sulfur oxidation pathways and into biofilm formation.</title>
        <authorList>
            <person name="Talla E."/>
            <person name="Hedrich S."/>
            <person name="Mangenot S."/>
            <person name="Ji B."/>
            <person name="Johnson D.B."/>
            <person name="Barbe V."/>
            <person name="Bonnefoy V."/>
        </authorList>
    </citation>
    <scope>NUCLEOTIDE SEQUENCE [LARGE SCALE GENOMIC DNA]</scope>
    <source>
        <strain evidence="6">CF27</strain>
    </source>
</reference>
<dbReference type="Proteomes" id="UP000193925">
    <property type="component" value="Plasmid AFERRIp"/>
</dbReference>
<gene>
    <name evidence="6" type="ORF">AFERRI_580022</name>
    <name evidence="7" type="ORF">AFERRI_P0021</name>
</gene>
<dbReference type="Gene3D" id="3.30.930.30">
    <property type="match status" value="1"/>
</dbReference>
<accession>A0A060UYY5</accession>
<reference evidence="6" key="1">
    <citation type="submission" date="2014-03" db="EMBL/GenBank/DDBJ databases">
        <authorList>
            <person name="Genoscope - CEA"/>
        </authorList>
    </citation>
    <scope>NUCLEOTIDE SEQUENCE [LARGE SCALE GENOMIC DNA]</scope>
    <source>
        <strain evidence="6">CF27</strain>
    </source>
</reference>
<feature type="region of interest" description="Disordered" evidence="3">
    <location>
        <begin position="1"/>
        <end position="21"/>
    </location>
</feature>
<dbReference type="InterPro" id="IPR005053">
    <property type="entry name" value="MobA_MobL"/>
</dbReference>
<dbReference type="AlphaFoldDB" id="A0A060UYY5"/>
<dbReference type="InterPro" id="IPR040677">
    <property type="entry name" value="LPD7"/>
</dbReference>
<feature type="domain" description="MobA/MobL protein" evidence="4">
    <location>
        <begin position="54"/>
        <end position="228"/>
    </location>
</feature>
<dbReference type="Pfam" id="PF18821">
    <property type="entry name" value="LPD7"/>
    <property type="match status" value="1"/>
</dbReference>
<dbReference type="RefSeq" id="WP_035194890.1">
    <property type="nucleotide sequence ID" value="NZ_CCCS020000054.1"/>
</dbReference>
<keyword evidence="7" id="KW-0614">Plasmid</keyword>
<comment type="similarity">
    <text evidence="1">Belongs to the MobA/MobL family.</text>
</comment>
<sequence length="955" mass="104944">MAEYHLHAKTQSRGAGKGAGGHARYILRQGPYSKRTVEVVDGATVQRVEESRSSEVLYAESDHLPAWAQTPADYWDAADQYERANGTVYREIEFALPKELSDNENIELARSFAEELAAVPDGATPYTLAIHRSEKKPILLHCHLMLSDKVNDGIGRDAALWFRRAANPGKDQARGGAPKTQTRISQDWLAETVRPLWARLANDALAHAEVDARIDHRTLEARRMEQEALAAQAKSKQNEIAAWDHARAADALDRPPEPKKGRVLTHAGPEKAPGRAAMVVDFEAAKGMRAQAAKAWRLAEAVADRDGQAVERAQAVLSAARARQALRDPFDKMRIRERWRKRQQTRVDRVLDAAALAETRNGFRAGPADSNPADSKVLGAAASPSGPSWADYRERVLTEAYGADVGQALGRWVRVERDLGSRTLGRAPSLHIHNKVMDITDYGDRLVALQAASSPGGKAQEIEAMLKIAGAKGWKALTVTGTEDFQMRAGAAALAAGFTLTDGDLAARITVRQAADAEAQRAKDLEAAPVLAEWMRAHPKQAQAQRLTDGKLPWACPAGLDRAALQHPALWDAAEAWTVGRYGEKAAWQALSKDPDPLKAQAAAAGREAAYNAWAQGGLTLKIGKDAPEGPGIVWTLSGAVTRESVERTAGWVLDRRKRAGVDHGVTVTFGGDVSLTKKVLVLEHLLRQSVSLDMSALEKAGDRHALDQARERLNTHEPDGRPQAWYVRDLEQKEAQRQRDEAAWIRADRVKKLDALALHLERHGSEDAGRHFQEAGFEVNEKGKYAYPDPDLPGVRAAWDALATAKRKETEEDLQKRAESVGYRLESGQWSPEQRNADPEHQRLVQEIQDAPSLKGLANTAYKQGMDRARQERELQREQDRKGLLKVAKGLGVRAEKVGSNAGKQTEIQREFVELVQRGAGLGVDEKALSKSLQGGREAYRQEKALSRSQGMRL</sequence>
<evidence type="ECO:0000256" key="2">
    <source>
        <dbReference type="ARBA" id="ARBA00022971"/>
    </source>
</evidence>